<dbReference type="InterPro" id="IPR019644">
    <property type="entry name" value="DUF2508"/>
</dbReference>
<dbReference type="AlphaFoldDB" id="A0A5C4SXN7"/>
<comment type="caution">
    <text evidence="1">The sequence shown here is derived from an EMBL/GenBank/DDBJ whole genome shotgun (WGS) entry which is preliminary data.</text>
</comment>
<dbReference type="Pfam" id="PF10704">
    <property type="entry name" value="DUF2508"/>
    <property type="match status" value="1"/>
</dbReference>
<gene>
    <name evidence="1" type="ORF">FE784_35130</name>
</gene>
<name>A0A5C4SXN7_9BACL</name>
<evidence type="ECO:0000313" key="2">
    <source>
        <dbReference type="Proteomes" id="UP000307943"/>
    </source>
</evidence>
<reference evidence="1 2" key="1">
    <citation type="submission" date="2019-05" db="EMBL/GenBank/DDBJ databases">
        <title>We sequenced the genome of Paenibacillus hemerocallicola KCTC 33185 for further insight into its adaptation and study the phylogeny of Paenibacillus.</title>
        <authorList>
            <person name="Narsing Rao M.P."/>
        </authorList>
    </citation>
    <scope>NUCLEOTIDE SEQUENCE [LARGE SCALE GENOMIC DNA]</scope>
    <source>
        <strain evidence="1 2">KCTC 33185</strain>
    </source>
</reference>
<keyword evidence="2" id="KW-1185">Reference proteome</keyword>
<dbReference type="Proteomes" id="UP000307943">
    <property type="component" value="Unassembled WGS sequence"/>
</dbReference>
<organism evidence="1 2">
    <name type="scientific">Paenibacillus hemerocallicola</name>
    <dbReference type="NCBI Taxonomy" id="1172614"/>
    <lineage>
        <taxon>Bacteria</taxon>
        <taxon>Bacillati</taxon>
        <taxon>Bacillota</taxon>
        <taxon>Bacilli</taxon>
        <taxon>Bacillales</taxon>
        <taxon>Paenibacillaceae</taxon>
        <taxon>Paenibacillus</taxon>
    </lineage>
</organism>
<protein>
    <submittedName>
        <fullName evidence="1">DUF2508 family protein</fullName>
    </submittedName>
</protein>
<sequence>MFRLKRTVEDPFLKDKQALLEEIRGAQTEWQHALQRLDYASDQDQIDYAIFALEAAEKRYEMLLKLAKRMNVHALHIGMGRAAGG</sequence>
<accession>A0A5C4SXN7</accession>
<evidence type="ECO:0000313" key="1">
    <source>
        <dbReference type="EMBL" id="TNJ60878.1"/>
    </source>
</evidence>
<dbReference type="OrthoDB" id="2649829at2"/>
<dbReference type="EMBL" id="VDCQ01000079">
    <property type="protein sequence ID" value="TNJ60878.1"/>
    <property type="molecule type" value="Genomic_DNA"/>
</dbReference>
<proteinExistence type="predicted"/>